<proteinExistence type="predicted"/>
<feature type="compositionally biased region" description="Low complexity" evidence="1">
    <location>
        <begin position="58"/>
        <end position="80"/>
    </location>
</feature>
<dbReference type="WBParaSite" id="SMUV_0000279501-mRNA-1">
    <property type="protein sequence ID" value="SMUV_0000279501-mRNA-1"/>
    <property type="gene ID" value="SMUV_0000279501"/>
</dbReference>
<name>A0A0N5AEW8_9BILA</name>
<accession>A0A0N5AEW8</accession>
<dbReference type="AlphaFoldDB" id="A0A0N5AEW8"/>
<feature type="region of interest" description="Disordered" evidence="1">
    <location>
        <begin position="58"/>
        <end position="83"/>
    </location>
</feature>
<evidence type="ECO:0000256" key="1">
    <source>
        <dbReference type="SAM" id="MobiDB-lite"/>
    </source>
</evidence>
<evidence type="ECO:0000313" key="2">
    <source>
        <dbReference type="Proteomes" id="UP000046393"/>
    </source>
</evidence>
<evidence type="ECO:0000313" key="3">
    <source>
        <dbReference type="WBParaSite" id="SMUV_0000279501-mRNA-1"/>
    </source>
</evidence>
<sequence>MHKRPPSLYRQPYIDSSLPQSQCLNKTVVLVASTNDITSTIDTTESFTATETSTITTNSANAASTTTSSTTAQDQSNSDTASTADTVTVLPSGIQPLLFQSTSPNTPLTTKSRSSSTSYYIPIRSTCSSSTQQISKYSSSQRKRYFYSKLKNSSENYTPRSSRFSSSFEQPRRLYDFSRVSSKTTFSQVYHRSYRCRCYCHSLSISSSTYPNSTSTTHSIENIPHNCLTNFGHEPLCCPNRITNKALNGKKQAEVLKFASCCNHLTYSTIDFLLEHCL</sequence>
<organism evidence="2 3">
    <name type="scientific">Syphacia muris</name>
    <dbReference type="NCBI Taxonomy" id="451379"/>
    <lineage>
        <taxon>Eukaryota</taxon>
        <taxon>Metazoa</taxon>
        <taxon>Ecdysozoa</taxon>
        <taxon>Nematoda</taxon>
        <taxon>Chromadorea</taxon>
        <taxon>Rhabditida</taxon>
        <taxon>Spirurina</taxon>
        <taxon>Oxyuridomorpha</taxon>
        <taxon>Oxyuroidea</taxon>
        <taxon>Oxyuridae</taxon>
        <taxon>Syphacia</taxon>
    </lineage>
</organism>
<keyword evidence="2" id="KW-1185">Reference proteome</keyword>
<dbReference type="Proteomes" id="UP000046393">
    <property type="component" value="Unplaced"/>
</dbReference>
<protein>
    <submittedName>
        <fullName evidence="3">Uncharacterized protein</fullName>
    </submittedName>
</protein>
<reference evidence="3" key="1">
    <citation type="submission" date="2017-02" db="UniProtKB">
        <authorList>
            <consortium name="WormBaseParasite"/>
        </authorList>
    </citation>
    <scope>IDENTIFICATION</scope>
</reference>